<keyword evidence="3 4" id="KW-0862">Zinc</keyword>
<evidence type="ECO:0000259" key="6">
    <source>
        <dbReference type="PROSITE" id="PS50089"/>
    </source>
</evidence>
<evidence type="ECO:0000259" key="7">
    <source>
        <dbReference type="PROSITE" id="PS50103"/>
    </source>
</evidence>
<dbReference type="InterPro" id="IPR000571">
    <property type="entry name" value="Znf_CCCH"/>
</dbReference>
<evidence type="ECO:0000256" key="4">
    <source>
        <dbReference type="PROSITE-ProRule" id="PRU00723"/>
    </source>
</evidence>
<dbReference type="Gene3D" id="1.25.40.480">
    <property type="match status" value="1"/>
</dbReference>
<evidence type="ECO:0000256" key="3">
    <source>
        <dbReference type="ARBA" id="ARBA00022833"/>
    </source>
</evidence>
<dbReference type="SUPFAM" id="SSF57850">
    <property type="entry name" value="RING/U-box"/>
    <property type="match status" value="1"/>
</dbReference>
<dbReference type="CDD" id="cd07439">
    <property type="entry name" value="FANCE_c-term"/>
    <property type="match status" value="1"/>
</dbReference>
<gene>
    <name evidence="8" type="ORF">AMECASPLE_007726</name>
</gene>
<dbReference type="EMBL" id="JAHRIP010085036">
    <property type="protein sequence ID" value="MEQ2314016.1"/>
    <property type="molecule type" value="Genomic_DNA"/>
</dbReference>
<evidence type="ECO:0008006" key="10">
    <source>
        <dbReference type="Google" id="ProtNLM"/>
    </source>
</evidence>
<feature type="compositionally biased region" description="Basic and acidic residues" evidence="5">
    <location>
        <begin position="84"/>
        <end position="94"/>
    </location>
</feature>
<feature type="zinc finger region" description="C3H1-type" evidence="4">
    <location>
        <begin position="4"/>
        <end position="31"/>
    </location>
</feature>
<dbReference type="InterPro" id="IPR017907">
    <property type="entry name" value="Znf_RING_CS"/>
</dbReference>
<dbReference type="Pfam" id="PF00642">
    <property type="entry name" value="zf-CCCH"/>
    <property type="match status" value="1"/>
</dbReference>
<feature type="zinc finger region" description="C3H1-type" evidence="4">
    <location>
        <begin position="298"/>
        <end position="326"/>
    </location>
</feature>
<keyword evidence="2 4" id="KW-0863">Zinc-finger</keyword>
<dbReference type="PANTHER" id="PTHR32094">
    <property type="entry name" value="FANCONI ANEMIA GROUP E PROTEIN"/>
    <property type="match status" value="1"/>
</dbReference>
<evidence type="ECO:0000313" key="8">
    <source>
        <dbReference type="EMBL" id="MEQ2314016.1"/>
    </source>
</evidence>
<keyword evidence="1 4" id="KW-0479">Metal-binding</keyword>
<evidence type="ECO:0000313" key="9">
    <source>
        <dbReference type="Proteomes" id="UP001469553"/>
    </source>
</evidence>
<dbReference type="Gene3D" id="3.30.40.10">
    <property type="entry name" value="Zinc/RING finger domain, C3HC4 (zinc finger)"/>
    <property type="match status" value="1"/>
</dbReference>
<name>A0ABV1A6Z3_9TELE</name>
<dbReference type="InterPro" id="IPR021025">
    <property type="entry name" value="Fanconi_anaemia_gr_E_prot_C"/>
</dbReference>
<dbReference type="PROSITE" id="PS00518">
    <property type="entry name" value="ZF_RING_1"/>
    <property type="match status" value="1"/>
</dbReference>
<comment type="caution">
    <text evidence="8">The sequence shown here is derived from an EMBL/GenBank/DDBJ whole genome shotgun (WGS) entry which is preliminary data.</text>
</comment>
<dbReference type="InterPro" id="IPR001841">
    <property type="entry name" value="Znf_RING"/>
</dbReference>
<evidence type="ECO:0000256" key="5">
    <source>
        <dbReference type="SAM" id="MobiDB-lite"/>
    </source>
</evidence>
<feature type="region of interest" description="Disordered" evidence="5">
    <location>
        <begin position="535"/>
        <end position="570"/>
    </location>
</feature>
<feature type="domain" description="C3H1-type" evidence="7">
    <location>
        <begin position="4"/>
        <end position="31"/>
    </location>
</feature>
<feature type="region of interest" description="Disordered" evidence="5">
    <location>
        <begin position="75"/>
        <end position="98"/>
    </location>
</feature>
<dbReference type="InterPro" id="IPR036855">
    <property type="entry name" value="Znf_CCCH_sf"/>
</dbReference>
<keyword evidence="9" id="KW-1185">Reference proteome</keyword>
<feature type="compositionally biased region" description="Basic and acidic residues" evidence="5">
    <location>
        <begin position="553"/>
        <end position="570"/>
    </location>
</feature>
<protein>
    <recommendedName>
        <fullName evidence="10">RING-type E3 ubiquitin transferase</fullName>
    </recommendedName>
</protein>
<dbReference type="SUPFAM" id="SSF90229">
    <property type="entry name" value="CCCH zinc finger"/>
    <property type="match status" value="1"/>
</dbReference>
<accession>A0ABV1A6Z3</accession>
<dbReference type="PROSITE" id="PS50089">
    <property type="entry name" value="ZF_RING_2"/>
    <property type="match status" value="1"/>
</dbReference>
<dbReference type="Proteomes" id="UP001469553">
    <property type="component" value="Unassembled WGS sequence"/>
</dbReference>
<dbReference type="PANTHER" id="PTHR32094:SF5">
    <property type="entry name" value="FANCONI ANEMIA GROUP E PROTEIN"/>
    <property type="match status" value="1"/>
</dbReference>
<dbReference type="SMART" id="SM00184">
    <property type="entry name" value="RING"/>
    <property type="match status" value="1"/>
</dbReference>
<reference evidence="8 9" key="1">
    <citation type="submission" date="2021-06" db="EMBL/GenBank/DDBJ databases">
        <authorList>
            <person name="Palmer J.M."/>
        </authorList>
    </citation>
    <scope>NUCLEOTIDE SEQUENCE [LARGE SCALE GENOMIC DNA]</scope>
    <source>
        <strain evidence="8 9">AS_MEX2019</strain>
        <tissue evidence="8">Muscle</tissue>
    </source>
</reference>
<dbReference type="Gene3D" id="4.10.1000.10">
    <property type="entry name" value="Zinc finger, CCCH-type"/>
    <property type="match status" value="1"/>
</dbReference>
<evidence type="ECO:0000256" key="1">
    <source>
        <dbReference type="ARBA" id="ARBA00022723"/>
    </source>
</evidence>
<organism evidence="8 9">
    <name type="scientific">Ameca splendens</name>
    <dbReference type="NCBI Taxonomy" id="208324"/>
    <lineage>
        <taxon>Eukaryota</taxon>
        <taxon>Metazoa</taxon>
        <taxon>Chordata</taxon>
        <taxon>Craniata</taxon>
        <taxon>Vertebrata</taxon>
        <taxon>Euteleostomi</taxon>
        <taxon>Actinopterygii</taxon>
        <taxon>Neopterygii</taxon>
        <taxon>Teleostei</taxon>
        <taxon>Neoteleostei</taxon>
        <taxon>Acanthomorphata</taxon>
        <taxon>Ovalentaria</taxon>
        <taxon>Atherinomorphae</taxon>
        <taxon>Cyprinodontiformes</taxon>
        <taxon>Goodeidae</taxon>
        <taxon>Ameca</taxon>
    </lineage>
</organism>
<dbReference type="Pfam" id="PF13639">
    <property type="entry name" value="zf-RING_2"/>
    <property type="match status" value="1"/>
</dbReference>
<proteinExistence type="predicted"/>
<dbReference type="SMART" id="SM00356">
    <property type="entry name" value="ZnF_C3H1"/>
    <property type="match status" value="2"/>
</dbReference>
<dbReference type="InterPro" id="IPR039685">
    <property type="entry name" value="FANCE"/>
</dbReference>
<evidence type="ECO:0000256" key="2">
    <source>
        <dbReference type="ARBA" id="ARBA00022771"/>
    </source>
</evidence>
<sequence length="860" mass="96675">MDSARSGNVCRRFINGFCRFGLSCKYRHEITSIPASQICRYFQKGVCWYGERCRFFHILLPQVGPAFSGRRGSVPAASSSVAHPLERRGSEPALRRATFPSRQKCSGSQSAVYALNPQQDTGRLPDYIVEEQSQGTGTLYNWAINLHLMLMFTNFSSEDYVESAQSSGIAQASAWLGRHEGPSRSETLEGGATAACNKQSGEEETLASLQSKNVVCGICMEKVYEKENQRDRVFGILPNCNHPFCFECITTWRKTRDIAPDVVRTCPQCRVRSAFYVPNKYWVEGQEKENVIDSFKKRFSKKRCHYLDTYRCCPFKEECLYRHGSDSDHTGFSKWLYESATVIKGMESSSAASDYPAAAWVNTGMLLGRFDGQSRVLLGALMSGAAGANTALTVFRRQQRANPETSLAHFIQTLCSEEVASPEAEALTLSVKPFVCLFPPLFKQNLLTFLYLVYSAVPVPTVILLLKCLSQDSKPTPWVRTLSRLLERKLEMNHKDPVYSEQCGQKLKKLLERLGGFCETGGWADCFNSQTEEYETHAGPDLSEPERQRKRRASFDHVDADSKETVQESKRMKMDMHIDAEEEKVRMDTQGGTESAAKTLADGLHDGLPEHIRGSVLHMKELLESQAEWDQSSTDVFKVLNECDPSQVEMLCEMLNFPNLPEHTLPKLCNSILSLSPDLSYGAAASLIRSILLEKVSTLSEPASRCLATSVTSLCSRYARPMCHAVIEPVLEDRNIGPPQTELLNRLIESCLDFHYRLLVLQKTFRIPWSEAVLSVIHSLLDSKLVLNEEVFTQFTEQLLSQGPRFTKSVKFAKMMLTVLTKYSSHVTAAQKRALTSCLNLNETFLKKSLQAALKRIPYT</sequence>
<feature type="zinc finger region" description="C3H1-type" evidence="4">
    <location>
        <begin position="33"/>
        <end position="60"/>
    </location>
</feature>
<dbReference type="PROSITE" id="PS50103">
    <property type="entry name" value="ZF_C3H1"/>
    <property type="match status" value="3"/>
</dbReference>
<dbReference type="InterPro" id="IPR013083">
    <property type="entry name" value="Znf_RING/FYVE/PHD"/>
</dbReference>
<feature type="domain" description="RING-type" evidence="6">
    <location>
        <begin position="216"/>
        <end position="270"/>
    </location>
</feature>
<dbReference type="Pfam" id="PF11510">
    <property type="entry name" value="FA_FANCE"/>
    <property type="match status" value="1"/>
</dbReference>
<feature type="domain" description="C3H1-type" evidence="7">
    <location>
        <begin position="298"/>
        <end position="326"/>
    </location>
</feature>
<feature type="domain" description="C3H1-type" evidence="7">
    <location>
        <begin position="33"/>
        <end position="60"/>
    </location>
</feature>